<gene>
    <name evidence="2" type="ORF">TrST_g10345</name>
</gene>
<evidence type="ECO:0000313" key="2">
    <source>
        <dbReference type="EMBL" id="GMH79904.1"/>
    </source>
</evidence>
<protein>
    <recommendedName>
        <fullName evidence="4">Glycoside hydrolase family 16 protein</fullName>
    </recommendedName>
</protein>
<dbReference type="SUPFAM" id="SSF49899">
    <property type="entry name" value="Concanavalin A-like lectins/glucanases"/>
    <property type="match status" value="1"/>
</dbReference>
<evidence type="ECO:0000256" key="1">
    <source>
        <dbReference type="SAM" id="SignalP"/>
    </source>
</evidence>
<keyword evidence="3" id="KW-1185">Reference proteome</keyword>
<evidence type="ECO:0008006" key="4">
    <source>
        <dbReference type="Google" id="ProtNLM"/>
    </source>
</evidence>
<dbReference type="InterPro" id="IPR013320">
    <property type="entry name" value="ConA-like_dom_sf"/>
</dbReference>
<dbReference type="Gene3D" id="2.60.120.200">
    <property type="match status" value="1"/>
</dbReference>
<sequence>MKISQLCLSALLPIVSASAHGEEGTGNLYCPTQNDMNVDYGDQILFGGNGWIITGNGRVSSKTSWNLLGGYMEFTMDVSNTADGVNTNFYTSSPDRENLGSATYCDDQGDGDQGCMEMDIIEANGKCAMATTVHTFQTDGQPNNGDCDRWGCTAAMSLPDSHVFQIKAMFNEDGSMDIYMDGQLHAGYPLYPVPSDASNEVVVSTMSSFGAVIESSQWFGWAPEEDNCPSGSSDGVNSSVVKISDVKVQGIIVQGPVPNLCSEMSASTPSLRGVSQK</sequence>
<reference evidence="3" key="1">
    <citation type="journal article" date="2023" name="Commun. Biol.">
        <title>Genome analysis of Parmales, the sister group of diatoms, reveals the evolutionary specialization of diatoms from phago-mixotrophs to photoautotrophs.</title>
        <authorList>
            <person name="Ban H."/>
            <person name="Sato S."/>
            <person name="Yoshikawa S."/>
            <person name="Yamada K."/>
            <person name="Nakamura Y."/>
            <person name="Ichinomiya M."/>
            <person name="Sato N."/>
            <person name="Blanc-Mathieu R."/>
            <person name="Endo H."/>
            <person name="Kuwata A."/>
            <person name="Ogata H."/>
        </authorList>
    </citation>
    <scope>NUCLEOTIDE SEQUENCE [LARGE SCALE GENOMIC DNA]</scope>
    <source>
        <strain evidence="3">NIES 3701</strain>
    </source>
</reference>
<accession>A0A9W7AXN4</accession>
<proteinExistence type="predicted"/>
<dbReference type="Proteomes" id="UP001165085">
    <property type="component" value="Unassembled WGS sequence"/>
</dbReference>
<dbReference type="EMBL" id="BRXY01000239">
    <property type="protein sequence ID" value="GMH79904.1"/>
    <property type="molecule type" value="Genomic_DNA"/>
</dbReference>
<feature type="signal peptide" evidence="1">
    <location>
        <begin position="1"/>
        <end position="21"/>
    </location>
</feature>
<dbReference type="OrthoDB" id="194836at2759"/>
<feature type="chain" id="PRO_5040923664" description="Glycoside hydrolase family 16 protein" evidence="1">
    <location>
        <begin position="22"/>
        <end position="277"/>
    </location>
</feature>
<evidence type="ECO:0000313" key="3">
    <source>
        <dbReference type="Proteomes" id="UP001165085"/>
    </source>
</evidence>
<name>A0A9W7AXN4_9STRA</name>
<dbReference type="AlphaFoldDB" id="A0A9W7AXN4"/>
<comment type="caution">
    <text evidence="2">The sequence shown here is derived from an EMBL/GenBank/DDBJ whole genome shotgun (WGS) entry which is preliminary data.</text>
</comment>
<organism evidence="2 3">
    <name type="scientific">Triparma strigata</name>
    <dbReference type="NCBI Taxonomy" id="1606541"/>
    <lineage>
        <taxon>Eukaryota</taxon>
        <taxon>Sar</taxon>
        <taxon>Stramenopiles</taxon>
        <taxon>Ochrophyta</taxon>
        <taxon>Bolidophyceae</taxon>
        <taxon>Parmales</taxon>
        <taxon>Triparmaceae</taxon>
        <taxon>Triparma</taxon>
    </lineage>
</organism>
<keyword evidence="1" id="KW-0732">Signal</keyword>